<name>A0A8S9XC02_APOLU</name>
<feature type="non-terminal residue" evidence="1">
    <location>
        <position position="1"/>
    </location>
</feature>
<comment type="caution">
    <text evidence="1">The sequence shown here is derived from an EMBL/GenBank/DDBJ whole genome shotgun (WGS) entry which is preliminary data.</text>
</comment>
<dbReference type="AlphaFoldDB" id="A0A8S9XC02"/>
<gene>
    <name evidence="1" type="ORF">GE061_017796</name>
</gene>
<sequence length="75" mass="8727">SSAKCRSVRVFSHENHIFLFHFVFFPIEIGFEMVAQPPEICDLKKEADEHKSRLKGTERFILPLFSLLSRVSVSF</sequence>
<dbReference type="EMBL" id="WIXP02000008">
    <property type="protein sequence ID" value="KAF6206562.1"/>
    <property type="molecule type" value="Genomic_DNA"/>
</dbReference>
<accession>A0A8S9XC02</accession>
<evidence type="ECO:0000313" key="2">
    <source>
        <dbReference type="Proteomes" id="UP000466442"/>
    </source>
</evidence>
<proteinExistence type="predicted"/>
<dbReference type="Proteomes" id="UP000466442">
    <property type="component" value="Unassembled WGS sequence"/>
</dbReference>
<keyword evidence="2" id="KW-1185">Reference proteome</keyword>
<reference evidence="1" key="1">
    <citation type="journal article" date="2021" name="Mol. Ecol. Resour.">
        <title>Apolygus lucorum genome provides insights into omnivorousness and mesophyll feeding.</title>
        <authorList>
            <person name="Liu Y."/>
            <person name="Liu H."/>
            <person name="Wang H."/>
            <person name="Huang T."/>
            <person name="Liu B."/>
            <person name="Yang B."/>
            <person name="Yin L."/>
            <person name="Li B."/>
            <person name="Zhang Y."/>
            <person name="Zhang S."/>
            <person name="Jiang F."/>
            <person name="Zhang X."/>
            <person name="Ren Y."/>
            <person name="Wang B."/>
            <person name="Wang S."/>
            <person name="Lu Y."/>
            <person name="Wu K."/>
            <person name="Fan W."/>
            <person name="Wang G."/>
        </authorList>
    </citation>
    <scope>NUCLEOTIDE SEQUENCE</scope>
    <source>
        <strain evidence="1">12Hb</strain>
    </source>
</reference>
<organism evidence="1 2">
    <name type="scientific">Apolygus lucorum</name>
    <name type="common">Small green plant bug</name>
    <name type="synonym">Lygocoris lucorum</name>
    <dbReference type="NCBI Taxonomy" id="248454"/>
    <lineage>
        <taxon>Eukaryota</taxon>
        <taxon>Metazoa</taxon>
        <taxon>Ecdysozoa</taxon>
        <taxon>Arthropoda</taxon>
        <taxon>Hexapoda</taxon>
        <taxon>Insecta</taxon>
        <taxon>Pterygota</taxon>
        <taxon>Neoptera</taxon>
        <taxon>Paraneoptera</taxon>
        <taxon>Hemiptera</taxon>
        <taxon>Heteroptera</taxon>
        <taxon>Panheteroptera</taxon>
        <taxon>Cimicomorpha</taxon>
        <taxon>Miridae</taxon>
        <taxon>Mirini</taxon>
        <taxon>Apolygus</taxon>
    </lineage>
</organism>
<evidence type="ECO:0000313" key="1">
    <source>
        <dbReference type="EMBL" id="KAF6206562.1"/>
    </source>
</evidence>
<protein>
    <submittedName>
        <fullName evidence="1">Uncharacterized protein</fullName>
    </submittedName>
</protein>